<evidence type="ECO:0000256" key="6">
    <source>
        <dbReference type="ARBA" id="ARBA00022630"/>
    </source>
</evidence>
<evidence type="ECO:0000256" key="3">
    <source>
        <dbReference type="ARBA" id="ARBA00004273"/>
    </source>
</evidence>
<keyword evidence="16" id="KW-0496">Mitochondrion</keyword>
<evidence type="ECO:0000256" key="1">
    <source>
        <dbReference type="ARBA" id="ARBA00001974"/>
    </source>
</evidence>
<comment type="catalytic activity">
    <reaction evidence="18 19">
        <text>a ubiquinone + reduced [electron-transfer flavoprotein] = a ubiquinol + oxidized [electron-transfer flavoprotein] + H(+)</text>
        <dbReference type="Rhea" id="RHEA:24052"/>
        <dbReference type="Rhea" id="RHEA-COMP:9565"/>
        <dbReference type="Rhea" id="RHEA-COMP:9566"/>
        <dbReference type="Rhea" id="RHEA-COMP:10685"/>
        <dbReference type="Rhea" id="RHEA-COMP:10686"/>
        <dbReference type="ChEBI" id="CHEBI:15378"/>
        <dbReference type="ChEBI" id="CHEBI:16389"/>
        <dbReference type="ChEBI" id="CHEBI:17976"/>
        <dbReference type="ChEBI" id="CHEBI:57692"/>
        <dbReference type="ChEBI" id="CHEBI:58307"/>
        <dbReference type="EC" id="1.5.5.1"/>
    </reaction>
</comment>
<keyword evidence="10" id="KW-0809">Transit peptide</keyword>
<evidence type="ECO:0000256" key="16">
    <source>
        <dbReference type="ARBA" id="ARBA00023128"/>
    </source>
</evidence>
<dbReference type="SUPFAM" id="SSF51905">
    <property type="entry name" value="FAD/NAD(P)-binding domain"/>
    <property type="match status" value="1"/>
</dbReference>
<evidence type="ECO:0000256" key="13">
    <source>
        <dbReference type="ARBA" id="ARBA00023004"/>
    </source>
</evidence>
<keyword evidence="12 19" id="KW-0560">Oxidoreductase</keyword>
<keyword evidence="8" id="KW-0999">Mitochondrion inner membrane</keyword>
<dbReference type="SUPFAM" id="SSF54373">
    <property type="entry name" value="FAD-linked reductases, C-terminal domain"/>
    <property type="match status" value="1"/>
</dbReference>
<dbReference type="PANTHER" id="PTHR10617:SF107">
    <property type="entry name" value="ELECTRON TRANSFER FLAVOPROTEIN-UBIQUINONE OXIDOREDUCTASE, MITOCHONDRIAL"/>
    <property type="match status" value="1"/>
</dbReference>
<dbReference type="GO" id="GO:0005743">
    <property type="term" value="C:mitochondrial inner membrane"/>
    <property type="evidence" value="ECO:0007669"/>
    <property type="project" value="UniProtKB-SubCell"/>
</dbReference>
<evidence type="ECO:0000256" key="5">
    <source>
        <dbReference type="ARBA" id="ARBA00022448"/>
    </source>
</evidence>
<evidence type="ECO:0000256" key="2">
    <source>
        <dbReference type="ARBA" id="ARBA00002819"/>
    </source>
</evidence>
<evidence type="ECO:0000256" key="15">
    <source>
        <dbReference type="ARBA" id="ARBA00023075"/>
    </source>
</evidence>
<comment type="function">
    <text evidence="2 19">Accepts electrons from ETF and reduces ubiquinone.</text>
</comment>
<dbReference type="GO" id="GO:0051539">
    <property type="term" value="F:4 iron, 4 sulfur cluster binding"/>
    <property type="evidence" value="ECO:0007669"/>
    <property type="project" value="UniProtKB-UniRule"/>
</dbReference>
<evidence type="ECO:0000256" key="10">
    <source>
        <dbReference type="ARBA" id="ARBA00022946"/>
    </source>
</evidence>
<dbReference type="InterPro" id="IPR017896">
    <property type="entry name" value="4Fe4S_Fe-S-bd"/>
</dbReference>
<dbReference type="Gene3D" id="3.30.70.20">
    <property type="match status" value="1"/>
</dbReference>
<evidence type="ECO:0000256" key="18">
    <source>
        <dbReference type="ARBA" id="ARBA00052682"/>
    </source>
</evidence>
<dbReference type="SUPFAM" id="SSF54862">
    <property type="entry name" value="4Fe-4S ferredoxins"/>
    <property type="match status" value="1"/>
</dbReference>
<comment type="similarity">
    <text evidence="4">Belongs to the ETF-QO/FixC family.</text>
</comment>
<evidence type="ECO:0000313" key="21">
    <source>
        <dbReference type="EMBL" id="CAE0255873.1"/>
    </source>
</evidence>
<dbReference type="InterPro" id="IPR040156">
    <property type="entry name" value="ETF-QO"/>
</dbReference>
<accession>A0A7S3GAD0</accession>
<dbReference type="FunFam" id="3.30.70.20:FF:000015">
    <property type="entry name" value="Electron transfer flavoprotein-ubiquinone oxidoreductase"/>
    <property type="match status" value="1"/>
</dbReference>
<keyword evidence="13 19" id="KW-0408">Iron</keyword>
<evidence type="ECO:0000259" key="20">
    <source>
        <dbReference type="PROSITE" id="PS51379"/>
    </source>
</evidence>
<comment type="cofactor">
    <cofactor evidence="19">
        <name>[4Fe-4S] cluster</name>
        <dbReference type="ChEBI" id="CHEBI:49883"/>
    </cofactor>
    <text evidence="19">Binds 1 [4Fe-4S] cluster.</text>
</comment>
<keyword evidence="14 19" id="KW-0411">Iron-sulfur</keyword>
<dbReference type="Gene3D" id="3.50.50.60">
    <property type="entry name" value="FAD/NAD(P)-binding domain"/>
    <property type="match status" value="1"/>
</dbReference>
<feature type="domain" description="4Fe-4S ferredoxin-type" evidence="20">
    <location>
        <begin position="554"/>
        <end position="583"/>
    </location>
</feature>
<name>A0A7S3GAD0_9EUKA</name>
<keyword evidence="6 19" id="KW-0285">Flavoprotein</keyword>
<dbReference type="GO" id="GO:0004174">
    <property type="term" value="F:electron-transferring-flavoprotein dehydrogenase activity"/>
    <property type="evidence" value="ECO:0007669"/>
    <property type="project" value="UniProtKB-UniRule"/>
</dbReference>
<sequence>MLARSLLTAGKLFSSRASTASARPVTVMVRSYSTDEIEREQMEYDVVIVGAGPAGLSTAIRLKQLSQETGKELEVCVLEKGAEVGAHILSGNVFEPRALNELIPDWKEKGAPLDTPVTDDKMMFLTEGGGSVPLPNIPTLNNHGNYIISLGQLCRWMAEQAEEMGVDIIPGFSGSGLLFNEDGGVKGVVTRDLGIGKDGKPKDSFEPGAELIAKQTVLAEGCRGSLSQEAMAKFDLRANCAAPTYGIGIKEVWQVDESVHKPGTAIHTLGYPLQSPKAGWDTYGGTFLYHMKPNIVMTGMVVGLDYKNPYLSPYDEFQRWKHHPAVRDIFAHPKSKCLQYGARALNEGGFQAVPKLTFPGGALIGCAAGFLNVPKIKGSHTAMKSGMLAAEEIHKALTENEGADNSIEATGYQTAYENSWVHEELKAVRNYHPSFEKGLFAGLAYSGMSAFFLGGKEPWTFSNHKTDSEKTLPASECKPIDYPKPDGKISFDILTNLARSGTNHEGDQPVHLRVKEGMEDVPSEVSYKVYGAPETRFCPAKVYEYTTDEDGSNPKLVINAQNCVHCKTCDIKMPKEYIKWTVPEGAGGPAYESM</sequence>
<dbReference type="Pfam" id="PF05187">
    <property type="entry name" value="Fer4_ETF_QO"/>
    <property type="match status" value="1"/>
</dbReference>
<evidence type="ECO:0000256" key="19">
    <source>
        <dbReference type="RuleBase" id="RU366068"/>
    </source>
</evidence>
<evidence type="ECO:0000256" key="11">
    <source>
        <dbReference type="ARBA" id="ARBA00022982"/>
    </source>
</evidence>
<proteinExistence type="inferred from homology"/>
<evidence type="ECO:0000256" key="4">
    <source>
        <dbReference type="ARBA" id="ARBA00006796"/>
    </source>
</evidence>
<dbReference type="Pfam" id="PF21162">
    <property type="entry name" value="ETFQO_UQ-bd"/>
    <property type="match status" value="1"/>
</dbReference>
<evidence type="ECO:0000256" key="14">
    <source>
        <dbReference type="ARBA" id="ARBA00023014"/>
    </source>
</evidence>
<evidence type="ECO:0000256" key="12">
    <source>
        <dbReference type="ARBA" id="ARBA00023002"/>
    </source>
</evidence>
<dbReference type="InterPro" id="IPR049398">
    <property type="entry name" value="ETF-QO/FixC_UQ-bd"/>
</dbReference>
<evidence type="ECO:0000256" key="7">
    <source>
        <dbReference type="ARBA" id="ARBA00022723"/>
    </source>
</evidence>
<dbReference type="PROSITE" id="PS51379">
    <property type="entry name" value="4FE4S_FER_2"/>
    <property type="match status" value="1"/>
</dbReference>
<dbReference type="GO" id="GO:0046872">
    <property type="term" value="F:metal ion binding"/>
    <property type="evidence" value="ECO:0007669"/>
    <property type="project" value="UniProtKB-KW"/>
</dbReference>
<evidence type="ECO:0000256" key="17">
    <source>
        <dbReference type="ARBA" id="ARBA00023136"/>
    </source>
</evidence>
<dbReference type="PANTHER" id="PTHR10617">
    <property type="entry name" value="ELECTRON TRANSFER FLAVOPROTEIN-UBIQUINONE OXIDOREDUCTASE"/>
    <property type="match status" value="1"/>
</dbReference>
<dbReference type="InterPro" id="IPR036188">
    <property type="entry name" value="FAD/NAD-bd_sf"/>
</dbReference>
<comment type="cofactor">
    <cofactor evidence="1 19">
        <name>FAD</name>
        <dbReference type="ChEBI" id="CHEBI:57692"/>
    </cofactor>
</comment>
<dbReference type="Pfam" id="PF01946">
    <property type="entry name" value="Thi4"/>
    <property type="match status" value="1"/>
</dbReference>
<dbReference type="EMBL" id="HBIB01027888">
    <property type="protein sequence ID" value="CAE0255873.1"/>
    <property type="molecule type" value="Transcribed_RNA"/>
</dbReference>
<keyword evidence="9 19" id="KW-0274">FAD</keyword>
<keyword evidence="7 19" id="KW-0479">Metal-binding</keyword>
<protein>
    <recommendedName>
        <fullName evidence="19">Electron transfer flavoprotein-ubiquinone oxidoreductase</fullName>
        <shortName evidence="19">ETF-QO</shortName>
        <ecNumber evidence="19">1.5.5.1</ecNumber>
    </recommendedName>
</protein>
<reference evidence="21" key="1">
    <citation type="submission" date="2021-01" db="EMBL/GenBank/DDBJ databases">
        <authorList>
            <person name="Corre E."/>
            <person name="Pelletier E."/>
            <person name="Niang G."/>
            <person name="Scheremetjew M."/>
            <person name="Finn R."/>
            <person name="Kale V."/>
            <person name="Holt S."/>
            <person name="Cochrane G."/>
            <person name="Meng A."/>
            <person name="Brown T."/>
            <person name="Cohen L."/>
        </authorList>
    </citation>
    <scope>NUCLEOTIDE SEQUENCE</scope>
    <source>
        <strain evidence="21">NIES-2562</strain>
    </source>
</reference>
<keyword evidence="5 19" id="KW-0813">Transport</keyword>
<keyword evidence="11 19" id="KW-0249">Electron transport</keyword>
<dbReference type="Gene3D" id="3.30.9.90">
    <property type="match status" value="1"/>
</dbReference>
<organism evidence="21">
    <name type="scientific">Palpitomonas bilix</name>
    <dbReference type="NCBI Taxonomy" id="652834"/>
    <lineage>
        <taxon>Eukaryota</taxon>
        <taxon>Eukaryota incertae sedis</taxon>
    </lineage>
</organism>
<dbReference type="EC" id="1.5.5.1" evidence="19"/>
<dbReference type="InterPro" id="IPR007859">
    <property type="entry name" value="ETF-QO/FixX_C"/>
</dbReference>
<gene>
    <name evidence="21" type="ORF">PBIL07802_LOCUS18127</name>
</gene>
<comment type="subcellular location">
    <subcellularLocation>
        <location evidence="3">Mitochondrion inner membrane</location>
    </subcellularLocation>
</comment>
<dbReference type="AlphaFoldDB" id="A0A7S3GAD0"/>
<keyword evidence="15 19" id="KW-0830">Ubiquinone</keyword>
<evidence type="ECO:0000256" key="9">
    <source>
        <dbReference type="ARBA" id="ARBA00022827"/>
    </source>
</evidence>
<evidence type="ECO:0000256" key="8">
    <source>
        <dbReference type="ARBA" id="ARBA00022792"/>
    </source>
</evidence>
<keyword evidence="17" id="KW-0472">Membrane</keyword>